<gene>
    <name evidence="3" type="ORF">WR25_04736</name>
</gene>
<dbReference type="Proteomes" id="UP000218231">
    <property type="component" value="Unassembled WGS sequence"/>
</dbReference>
<proteinExistence type="predicted"/>
<dbReference type="Gene3D" id="1.10.510.10">
    <property type="entry name" value="Transferase(Phosphotransferase) domain 1"/>
    <property type="match status" value="1"/>
</dbReference>
<organism evidence="3 4">
    <name type="scientific">Diploscapter pachys</name>
    <dbReference type="NCBI Taxonomy" id="2018661"/>
    <lineage>
        <taxon>Eukaryota</taxon>
        <taxon>Metazoa</taxon>
        <taxon>Ecdysozoa</taxon>
        <taxon>Nematoda</taxon>
        <taxon>Chromadorea</taxon>
        <taxon>Rhabditida</taxon>
        <taxon>Rhabditina</taxon>
        <taxon>Rhabditomorpha</taxon>
        <taxon>Rhabditoidea</taxon>
        <taxon>Rhabditidae</taxon>
        <taxon>Diploscapter</taxon>
    </lineage>
</organism>
<feature type="compositionally biased region" description="Polar residues" evidence="1">
    <location>
        <begin position="153"/>
        <end position="168"/>
    </location>
</feature>
<dbReference type="EMBL" id="LIAE01007140">
    <property type="protein sequence ID" value="PAV81708.1"/>
    <property type="molecule type" value="Genomic_DNA"/>
</dbReference>
<dbReference type="PANTHER" id="PTHR46240:SF1">
    <property type="entry name" value="SERINE_THREONINE-PROTEIN KINASE ULK4"/>
    <property type="match status" value="1"/>
</dbReference>
<keyword evidence="4" id="KW-1185">Reference proteome</keyword>
<comment type="caution">
    <text evidence="3">The sequence shown here is derived from an EMBL/GenBank/DDBJ whole genome shotgun (WGS) entry which is preliminary data.</text>
</comment>
<feature type="region of interest" description="Disordered" evidence="1">
    <location>
        <begin position="135"/>
        <end position="168"/>
    </location>
</feature>
<dbReference type="GO" id="GO:0005524">
    <property type="term" value="F:ATP binding"/>
    <property type="evidence" value="ECO:0007669"/>
    <property type="project" value="InterPro"/>
</dbReference>
<dbReference type="EMBL" id="LIAE01007140">
    <property type="protein sequence ID" value="PAV81707.1"/>
    <property type="molecule type" value="Genomic_DNA"/>
</dbReference>
<feature type="region of interest" description="Disordered" evidence="1">
    <location>
        <begin position="81"/>
        <end position="120"/>
    </location>
</feature>
<feature type="domain" description="Protein kinase" evidence="2">
    <location>
        <begin position="1"/>
        <end position="63"/>
    </location>
</feature>
<evidence type="ECO:0000256" key="1">
    <source>
        <dbReference type="SAM" id="MobiDB-lite"/>
    </source>
</evidence>
<dbReference type="PANTHER" id="PTHR46240">
    <property type="entry name" value="SER/THR PROTEIN KINASE ULK4"/>
    <property type="match status" value="1"/>
</dbReference>
<dbReference type="SUPFAM" id="SSF56112">
    <property type="entry name" value="Protein kinase-like (PK-like)"/>
    <property type="match status" value="1"/>
</dbReference>
<evidence type="ECO:0000259" key="2">
    <source>
        <dbReference type="PROSITE" id="PS50011"/>
    </source>
</evidence>
<dbReference type="InterPro" id="IPR000719">
    <property type="entry name" value="Prot_kinase_dom"/>
</dbReference>
<dbReference type="InterPro" id="IPR045906">
    <property type="entry name" value="ULK4"/>
</dbReference>
<dbReference type="InterPro" id="IPR011009">
    <property type="entry name" value="Kinase-like_dom_sf"/>
</dbReference>
<sequence>MVEGTLPFTGSTTEEIREKIRSHDVPTPVQMSSYHGKELLERLLAKNPAKRIILRLAHQHPFVYGAGVAKDQASISDSSFDEVEAVRGSPTGSAASRSKRSRGEDSSASLQPPLRRSKRRAVEEIANVSDSISYGVENSAGTAPRRKVEDDSNAQSKSGIHSAPKSQTIQNVANTNDSAVQVSENEAAQAYVRVCVLLCGGK</sequence>
<dbReference type="GO" id="GO:0004672">
    <property type="term" value="F:protein kinase activity"/>
    <property type="evidence" value="ECO:0007669"/>
    <property type="project" value="InterPro"/>
</dbReference>
<dbReference type="PROSITE" id="PS50011">
    <property type="entry name" value="PROTEIN_KINASE_DOM"/>
    <property type="match status" value="1"/>
</dbReference>
<dbReference type="AlphaFoldDB" id="A0A2A2L6N2"/>
<evidence type="ECO:0000313" key="3">
    <source>
        <dbReference type="EMBL" id="PAV81707.1"/>
    </source>
</evidence>
<reference evidence="3 4" key="1">
    <citation type="journal article" date="2017" name="Curr. Biol.">
        <title>Genome architecture and evolution of a unichromosomal asexual nematode.</title>
        <authorList>
            <person name="Fradin H."/>
            <person name="Zegar C."/>
            <person name="Gutwein M."/>
            <person name="Lucas J."/>
            <person name="Kovtun M."/>
            <person name="Corcoran D."/>
            <person name="Baugh L.R."/>
            <person name="Kiontke K."/>
            <person name="Gunsalus K."/>
            <person name="Fitch D.H."/>
            <person name="Piano F."/>
        </authorList>
    </citation>
    <scope>NUCLEOTIDE SEQUENCE [LARGE SCALE GENOMIC DNA]</scope>
    <source>
        <strain evidence="3">PF1309</strain>
    </source>
</reference>
<evidence type="ECO:0000313" key="4">
    <source>
        <dbReference type="Proteomes" id="UP000218231"/>
    </source>
</evidence>
<name>A0A2A2L6N2_9BILA</name>
<protein>
    <recommendedName>
        <fullName evidence="2">Protein kinase domain-containing protein</fullName>
    </recommendedName>
</protein>
<accession>A0A2A2L6N2</accession>